<evidence type="ECO:0000256" key="2">
    <source>
        <dbReference type="SAM" id="MobiDB-lite"/>
    </source>
</evidence>
<dbReference type="AlphaFoldDB" id="A0A926L047"/>
<feature type="domain" description="Activator of Hsp90 ATPase homologue 1/2-like C-terminal" evidence="3">
    <location>
        <begin position="36"/>
        <end position="148"/>
    </location>
</feature>
<sequence>MAATEATGPEPATGRHAGSAVPPVRHDTFTVGVHLDAPPDAVFEAFADTSVRRRWFRLPGRQVSYRHDFTVAGGETASSVFTIPGAPPERLVYDSRYLGITPGSRIVYAYTSTVDDIPRWSSLVTVELVPERPGGTHLRWTEQAAFLTPSAEPEHDLPHLRGAARLRLNGLPAALTAAADRAGARPREGA</sequence>
<gene>
    <name evidence="4" type="ORF">H0H10_06950</name>
</gene>
<dbReference type="InterPro" id="IPR013538">
    <property type="entry name" value="ASHA1/2-like_C"/>
</dbReference>
<dbReference type="Gene3D" id="3.30.530.20">
    <property type="match status" value="1"/>
</dbReference>
<keyword evidence="5" id="KW-1185">Reference proteome</keyword>
<protein>
    <submittedName>
        <fullName evidence="4">SRPBCC domain-containing protein</fullName>
    </submittedName>
</protein>
<evidence type="ECO:0000313" key="5">
    <source>
        <dbReference type="Proteomes" id="UP000621210"/>
    </source>
</evidence>
<reference evidence="4" key="2">
    <citation type="submission" date="2020-09" db="EMBL/GenBank/DDBJ databases">
        <authorList>
            <person name="Luo X."/>
        </authorList>
    </citation>
    <scope>NUCLEOTIDE SEQUENCE</scope>
    <source>
        <strain evidence="4">TRM S81-3</strain>
    </source>
</reference>
<name>A0A926L047_9ACTN</name>
<feature type="region of interest" description="Disordered" evidence="2">
    <location>
        <begin position="1"/>
        <end position="23"/>
    </location>
</feature>
<dbReference type="Proteomes" id="UP000621210">
    <property type="component" value="Unassembled WGS sequence"/>
</dbReference>
<evidence type="ECO:0000313" key="4">
    <source>
        <dbReference type="EMBL" id="MBD0418919.1"/>
    </source>
</evidence>
<feature type="compositionally biased region" description="Low complexity" evidence="2">
    <location>
        <begin position="1"/>
        <end position="14"/>
    </location>
</feature>
<organism evidence="4 5">
    <name type="scientific">Streptomyces griseicoloratus</name>
    <dbReference type="NCBI Taxonomy" id="2752516"/>
    <lineage>
        <taxon>Bacteria</taxon>
        <taxon>Bacillati</taxon>
        <taxon>Actinomycetota</taxon>
        <taxon>Actinomycetes</taxon>
        <taxon>Kitasatosporales</taxon>
        <taxon>Streptomycetaceae</taxon>
        <taxon>Streptomyces</taxon>
    </lineage>
</organism>
<dbReference type="Pfam" id="PF08327">
    <property type="entry name" value="AHSA1"/>
    <property type="match status" value="1"/>
</dbReference>
<reference evidence="4" key="1">
    <citation type="submission" date="2020-09" db="EMBL/GenBank/DDBJ databases">
        <title>Streptomyces grisecoloratus sp. nov., isolated from cotton soil.</title>
        <authorList>
            <person name="Xing L."/>
        </authorList>
    </citation>
    <scope>NUCLEOTIDE SEQUENCE</scope>
    <source>
        <strain evidence="4">TRM S81-3</strain>
    </source>
</reference>
<evidence type="ECO:0000259" key="3">
    <source>
        <dbReference type="Pfam" id="PF08327"/>
    </source>
</evidence>
<comment type="similarity">
    <text evidence="1">Belongs to the AHA1 family.</text>
</comment>
<dbReference type="EMBL" id="JACVQF010000168">
    <property type="protein sequence ID" value="MBD0418919.1"/>
    <property type="molecule type" value="Genomic_DNA"/>
</dbReference>
<evidence type="ECO:0000256" key="1">
    <source>
        <dbReference type="ARBA" id="ARBA00006817"/>
    </source>
</evidence>
<comment type="caution">
    <text evidence="4">The sequence shown here is derived from an EMBL/GenBank/DDBJ whole genome shotgun (WGS) entry which is preliminary data.</text>
</comment>
<proteinExistence type="inferred from homology"/>
<accession>A0A926L047</accession>
<dbReference type="InterPro" id="IPR023393">
    <property type="entry name" value="START-like_dom_sf"/>
</dbReference>
<dbReference type="RefSeq" id="WP_188179960.1">
    <property type="nucleotide sequence ID" value="NZ_JACVQF010000168.1"/>
</dbReference>
<dbReference type="SUPFAM" id="SSF55961">
    <property type="entry name" value="Bet v1-like"/>
    <property type="match status" value="1"/>
</dbReference>